<dbReference type="EMBL" id="JADGJH010000711">
    <property type="protein sequence ID" value="KAJ3123843.1"/>
    <property type="molecule type" value="Genomic_DNA"/>
</dbReference>
<evidence type="ECO:0000313" key="2">
    <source>
        <dbReference type="Proteomes" id="UP001211907"/>
    </source>
</evidence>
<evidence type="ECO:0000313" key="1">
    <source>
        <dbReference type="EMBL" id="KAJ3123843.1"/>
    </source>
</evidence>
<protein>
    <submittedName>
        <fullName evidence="1">Uncharacterized protein</fullName>
    </submittedName>
</protein>
<dbReference type="Proteomes" id="UP001211907">
    <property type="component" value="Unassembled WGS sequence"/>
</dbReference>
<organism evidence="1 2">
    <name type="scientific">Physocladia obscura</name>
    <dbReference type="NCBI Taxonomy" id="109957"/>
    <lineage>
        <taxon>Eukaryota</taxon>
        <taxon>Fungi</taxon>
        <taxon>Fungi incertae sedis</taxon>
        <taxon>Chytridiomycota</taxon>
        <taxon>Chytridiomycota incertae sedis</taxon>
        <taxon>Chytridiomycetes</taxon>
        <taxon>Chytridiales</taxon>
        <taxon>Chytriomycetaceae</taxon>
        <taxon>Physocladia</taxon>
    </lineage>
</organism>
<sequence>MTSKFLAFVANANHKAAESMLRGTPSLAITYGDLIDPAGRLFGGITGFQYAVWALDWHMWKMIQKYLYSADVKHQLRQYNSRNTQWLSEHGNSAAPIIQNLISALKSFEDLCKSFEYTAANEFWNKQVGGAQKLIPMHVVNEYFLPERTFELCLNFSVVEILPHVWETENCEMYSVKHSQNSKNCAENLGKSFAYVRASLQSPAVSHGKLNIIFKIENRASGVTADLNACFDLLSSRLSQKENLFREVLD</sequence>
<keyword evidence="2" id="KW-1185">Reference proteome</keyword>
<proteinExistence type="predicted"/>
<reference evidence="1" key="1">
    <citation type="submission" date="2020-05" db="EMBL/GenBank/DDBJ databases">
        <title>Phylogenomic resolution of chytrid fungi.</title>
        <authorList>
            <person name="Stajich J.E."/>
            <person name="Amses K."/>
            <person name="Simmons R."/>
            <person name="Seto K."/>
            <person name="Myers J."/>
            <person name="Bonds A."/>
            <person name="Quandt C.A."/>
            <person name="Barry K."/>
            <person name="Liu P."/>
            <person name="Grigoriev I."/>
            <person name="Longcore J.E."/>
            <person name="James T.Y."/>
        </authorList>
    </citation>
    <scope>NUCLEOTIDE SEQUENCE</scope>
    <source>
        <strain evidence="1">JEL0513</strain>
    </source>
</reference>
<accession>A0AAD5T764</accession>
<dbReference type="AlphaFoldDB" id="A0AAD5T764"/>
<comment type="caution">
    <text evidence="1">The sequence shown here is derived from an EMBL/GenBank/DDBJ whole genome shotgun (WGS) entry which is preliminary data.</text>
</comment>
<gene>
    <name evidence="1" type="ORF">HK100_011472</name>
</gene>
<name>A0AAD5T764_9FUNG</name>